<dbReference type="InterPro" id="IPR033461">
    <property type="entry name" value="WRNPLPNID"/>
</dbReference>
<organism evidence="5 6">
    <name type="scientific">Pteropus alecto</name>
    <name type="common">Black flying fox</name>
    <dbReference type="NCBI Taxonomy" id="9402"/>
    <lineage>
        <taxon>Eukaryota</taxon>
        <taxon>Metazoa</taxon>
        <taxon>Chordata</taxon>
        <taxon>Craniata</taxon>
        <taxon>Vertebrata</taxon>
        <taxon>Euteleostomi</taxon>
        <taxon>Mammalia</taxon>
        <taxon>Eutheria</taxon>
        <taxon>Laurasiatheria</taxon>
        <taxon>Chiroptera</taxon>
        <taxon>Yinpterochiroptera</taxon>
        <taxon>Pteropodoidea</taxon>
        <taxon>Pteropodidae</taxon>
        <taxon>Pteropodinae</taxon>
        <taxon>Pteropus</taxon>
    </lineage>
</organism>
<dbReference type="Proteomes" id="UP000010552">
    <property type="component" value="Unassembled WGS sequence"/>
</dbReference>
<dbReference type="Gene3D" id="1.25.10.10">
    <property type="entry name" value="Leucine-rich Repeat Variant"/>
    <property type="match status" value="3"/>
</dbReference>
<feature type="compositionally biased region" description="Polar residues" evidence="3">
    <location>
        <begin position="984"/>
        <end position="993"/>
    </location>
</feature>
<feature type="compositionally biased region" description="Basic and acidic residues" evidence="3">
    <location>
        <begin position="24"/>
        <end position="33"/>
    </location>
</feature>
<name>L5JZ35_PTEAL</name>
<dbReference type="InterPro" id="IPR016024">
    <property type="entry name" value="ARM-type_fold"/>
</dbReference>
<dbReference type="PROSITE" id="PS50077">
    <property type="entry name" value="HEAT_REPEAT"/>
    <property type="match status" value="2"/>
</dbReference>
<evidence type="ECO:0000256" key="2">
    <source>
        <dbReference type="PROSITE-ProRule" id="PRU00103"/>
    </source>
</evidence>
<dbReference type="STRING" id="9402.L5JZ35"/>
<evidence type="ECO:0000256" key="1">
    <source>
        <dbReference type="ARBA" id="ARBA00022737"/>
    </source>
</evidence>
<dbReference type="PANTHER" id="PTHR10648">
    <property type="entry name" value="SERINE/THREONINE-PROTEIN PHOSPHATASE PP2A 65 KDA REGULATORY SUBUNIT"/>
    <property type="match status" value="1"/>
</dbReference>
<evidence type="ECO:0000259" key="4">
    <source>
        <dbReference type="SMART" id="SM01352"/>
    </source>
</evidence>
<evidence type="ECO:0000256" key="3">
    <source>
        <dbReference type="SAM" id="MobiDB-lite"/>
    </source>
</evidence>
<dbReference type="InterPro" id="IPR051023">
    <property type="entry name" value="PP2A_Regulatory_Subunit_A"/>
</dbReference>
<dbReference type="InterPro" id="IPR011989">
    <property type="entry name" value="ARM-like"/>
</dbReference>
<evidence type="ECO:0000313" key="5">
    <source>
        <dbReference type="EMBL" id="ELK04337.1"/>
    </source>
</evidence>
<sequence>MEGELEGFCRGHKALGGRPPTPKEGLRSVRETEAAGAQPEGRGTRARCHGSAHSSLRPHSCEVRPGPEFLTRSYTFFPNRLFRAYQFYYRDALCREPAHSLLIKGKVRLRRASWVTRGATEADYHLHKVGVVFHSRRALLDVAGRLNRTRAGHDCAQRLPPTRAWLPGALYELLSARAQWDCTAALGFTMHELSLVRVQRHLQPQPPAGARLVKELYLGDIHTERAERPHYRPTGYQRPLQSALVSTGRSWEGYYRHFSDPACRQPTFTVYAAGRYSRGSPSAKVLGATELVFRVTRARVTPMDPDTTAMLNFSQPGSCGGPGVWSLGTERDVTATNGCLPLGIRLPHVEYELFKMERDALGQSLLFIGQRPTDGSSPDTPEKRPTSYQAPLDSMAVFTGELLCALASRVSALVQAVSPSMSVRDGFEDCGPDCDSMRAAAFLDIPGQGHLPPLTRLEKYAFSDNVFNRQVIARGLLDIFRDFSNDEGDFLTVMAMAIRLSEDAEPTVRTELMEQIPPIAIFLQENRSNFPLVLSEYLIPVVVRYLTDPNDQVRKSSQEVLLILLEQDLIFQHDIENKVCPILLALSAPDSDDDCKAEAVSVICRLASLLSKSTVERLLLPRFCELCGDGKLFQVRKVCATNFGDICHAVGQEATEKFLIPKFFELCSDNVWGMRKACAECFMAVSYNTSPEGRRTKLSPLFIRLISDPCRWVRQAAFQSLGPFISTFANPSRAGLCIREDGSLSIRPLAQGAASGSACGSPSASSCGSASTACSTKPVPMEPHVTMDGPPTEASDVLYVRNSCDGPRENPLEEFVSAGAGLARLSPEASAFLKCPAVNSLPLHSLPGPGSPACLGRPEDVFSDFLYWRAPLPDISRDLELLLGEAGPQDAGGSRPGPVHSGRVARSEIQKVLDSLQEHMMGDPDVQAQVQVLSAALSAAQLDSVDEPERKATEGPNEASGSGPSAGDRQPAPPASAPHRERSTASVSRNTNPDEPCSGTHDLAETEEQRRDPTPLEENRSKLQDVIPQPLLDEYVSMTDPARAQSVDTDIAKHCAYSLPGVALTLGRQNWHCLKDTYETLASDVQWKVRRTLAFSIHELAVILGDQLTAADLVPIFNGFLKDLDEVRIGVLKHLYDFLKVVAILQKFYSNSESALGLNFINELIVRFRHCSKWVGRQAFAFICQAVVSEECIPVDQFVEHLLPSLVSLASDPVPNVRVLLAKALRQTLLEKAYFRNAGHPHLEVVEETVLALQSDRDQDVSFFATLEPKRRNLTATTALGKRG</sequence>
<dbReference type="GO" id="GO:0019888">
    <property type="term" value="F:protein phosphatase regulator activity"/>
    <property type="evidence" value="ECO:0007669"/>
    <property type="project" value="TreeGrafter"/>
</dbReference>
<dbReference type="InterPro" id="IPR021133">
    <property type="entry name" value="HEAT_type_2"/>
</dbReference>
<evidence type="ECO:0000313" key="6">
    <source>
        <dbReference type="Proteomes" id="UP000010552"/>
    </source>
</evidence>
<dbReference type="GO" id="GO:0005737">
    <property type="term" value="C:cytoplasm"/>
    <property type="evidence" value="ECO:0007669"/>
    <property type="project" value="TreeGrafter"/>
</dbReference>
<feature type="domain" description="APCDD1" evidence="4">
    <location>
        <begin position="244"/>
        <end position="420"/>
    </location>
</feature>
<dbReference type="Pfam" id="PF15017">
    <property type="entry name" value="WRNPLPNID"/>
    <property type="match status" value="1"/>
</dbReference>
<feature type="repeat" description="HEAT" evidence="2">
    <location>
        <begin position="1202"/>
        <end position="1225"/>
    </location>
</feature>
<reference evidence="6" key="1">
    <citation type="journal article" date="2013" name="Science">
        <title>Comparative analysis of bat genomes provides insight into the evolution of flight and immunity.</title>
        <authorList>
            <person name="Zhang G."/>
            <person name="Cowled C."/>
            <person name="Shi Z."/>
            <person name="Huang Z."/>
            <person name="Bishop-Lilly K.A."/>
            <person name="Fang X."/>
            <person name="Wynne J.W."/>
            <person name="Xiong Z."/>
            <person name="Baker M.L."/>
            <person name="Zhao W."/>
            <person name="Tachedjian M."/>
            <person name="Zhu Y."/>
            <person name="Zhou P."/>
            <person name="Jiang X."/>
            <person name="Ng J."/>
            <person name="Yang L."/>
            <person name="Wu L."/>
            <person name="Xiao J."/>
            <person name="Feng Y."/>
            <person name="Chen Y."/>
            <person name="Sun X."/>
            <person name="Zhang Y."/>
            <person name="Marsh G.A."/>
            <person name="Crameri G."/>
            <person name="Broder C.C."/>
            <person name="Frey K.G."/>
            <person name="Wang L.F."/>
            <person name="Wang J."/>
        </authorList>
    </citation>
    <scope>NUCLEOTIDE SEQUENCE [LARGE SCALE GENOMIC DNA]</scope>
</reference>
<feature type="compositionally biased region" description="Basic and acidic residues" evidence="3">
    <location>
        <begin position="1002"/>
        <end position="1023"/>
    </location>
</feature>
<feature type="region of interest" description="Disordered" evidence="3">
    <location>
        <begin position="1"/>
        <end position="59"/>
    </location>
</feature>
<protein>
    <submittedName>
        <fullName evidence="5">Serine/threonine-protein phosphatase 4 regulatory subunit 1</fullName>
    </submittedName>
</protein>
<accession>L5JZ35</accession>
<gene>
    <name evidence="5" type="ORF">PAL_GLEAN10024570</name>
</gene>
<dbReference type="FunFam" id="1.25.10.10:FF:000179">
    <property type="entry name" value="Serine/threonine-protein phosphatase 4 regulatory subunit 1"/>
    <property type="match status" value="1"/>
</dbReference>
<dbReference type="InParanoid" id="L5JZ35"/>
<proteinExistence type="predicted"/>
<keyword evidence="1" id="KW-0677">Repeat</keyword>
<dbReference type="Pfam" id="PF14921">
    <property type="entry name" value="APCDDC"/>
    <property type="match status" value="2"/>
</dbReference>
<dbReference type="SUPFAM" id="SSF48371">
    <property type="entry name" value="ARM repeat"/>
    <property type="match status" value="1"/>
</dbReference>
<keyword evidence="6" id="KW-1185">Reference proteome</keyword>
<feature type="domain" description="APCDD1" evidence="4">
    <location>
        <begin position="47"/>
        <end position="243"/>
    </location>
</feature>
<feature type="repeat" description="HEAT" evidence="2">
    <location>
        <begin position="619"/>
        <end position="658"/>
    </location>
</feature>
<feature type="region of interest" description="Disordered" evidence="3">
    <location>
        <begin position="368"/>
        <end position="388"/>
    </location>
</feature>
<dbReference type="PANTHER" id="PTHR10648:SF7">
    <property type="entry name" value="WW-BINDING DOMAIN-CONTAINING PROTEIN-RELATED"/>
    <property type="match status" value="1"/>
</dbReference>
<dbReference type="InterPro" id="IPR029405">
    <property type="entry name" value="APCDD1_dom"/>
</dbReference>
<feature type="region of interest" description="Disordered" evidence="3">
    <location>
        <begin position="941"/>
        <end position="1028"/>
    </location>
</feature>
<dbReference type="FunFam" id="1.25.10.10:FF:000358">
    <property type="entry name" value="Serine/threonine-protein phosphatase 4 regulatory subunit 1"/>
    <property type="match status" value="1"/>
</dbReference>
<dbReference type="EMBL" id="KB031072">
    <property type="protein sequence ID" value="ELK04337.1"/>
    <property type="molecule type" value="Genomic_DNA"/>
</dbReference>
<dbReference type="SMART" id="SM01352">
    <property type="entry name" value="APCDDC"/>
    <property type="match status" value="2"/>
</dbReference>